<gene>
    <name evidence="1" type="ORF">PHYSODRAFT_293675</name>
</gene>
<dbReference type="EMBL" id="JH159151">
    <property type="protein sequence ID" value="EGZ28025.1"/>
    <property type="molecule type" value="Genomic_DNA"/>
</dbReference>
<dbReference type="Proteomes" id="UP000002640">
    <property type="component" value="Unassembled WGS sequence"/>
</dbReference>
<evidence type="ECO:0000313" key="2">
    <source>
        <dbReference type="Proteomes" id="UP000002640"/>
    </source>
</evidence>
<dbReference type="InParanoid" id="G4YFX6"/>
<accession>G4YFX6</accession>
<keyword evidence="2" id="KW-1185">Reference proteome</keyword>
<sequence>MAWHTRAEVYARNGAMTNGFNLHWPNVGRSARVTAARIRCARSNRAPRKSRGAKAMVGGCSASARARKPLDARGCSLHFVARIGCMCVRNSAVRARRRRQRTLPIQAPAARSARLTWSCSLAGPRP</sequence>
<dbReference type="RefSeq" id="XP_009515300.1">
    <property type="nucleotide sequence ID" value="XM_009517005.1"/>
</dbReference>
<dbReference type="KEGG" id="psoj:PHYSODRAFT_293675"/>
<dbReference type="AlphaFoldDB" id="G4YFX6"/>
<protein>
    <submittedName>
        <fullName evidence="1">Uncharacterized protein</fullName>
    </submittedName>
</protein>
<evidence type="ECO:0000313" key="1">
    <source>
        <dbReference type="EMBL" id="EGZ28025.1"/>
    </source>
</evidence>
<reference evidence="1 2" key="1">
    <citation type="journal article" date="2006" name="Science">
        <title>Phytophthora genome sequences uncover evolutionary origins and mechanisms of pathogenesis.</title>
        <authorList>
            <person name="Tyler B.M."/>
            <person name="Tripathy S."/>
            <person name="Zhang X."/>
            <person name="Dehal P."/>
            <person name="Jiang R.H."/>
            <person name="Aerts A."/>
            <person name="Arredondo F.D."/>
            <person name="Baxter L."/>
            <person name="Bensasson D."/>
            <person name="Beynon J.L."/>
            <person name="Chapman J."/>
            <person name="Damasceno C.M."/>
            <person name="Dorrance A.E."/>
            <person name="Dou D."/>
            <person name="Dickerman A.W."/>
            <person name="Dubchak I.L."/>
            <person name="Garbelotto M."/>
            <person name="Gijzen M."/>
            <person name="Gordon S.G."/>
            <person name="Govers F."/>
            <person name="Grunwald N.J."/>
            <person name="Huang W."/>
            <person name="Ivors K.L."/>
            <person name="Jones R.W."/>
            <person name="Kamoun S."/>
            <person name="Krampis K."/>
            <person name="Lamour K.H."/>
            <person name="Lee M.K."/>
            <person name="McDonald W.H."/>
            <person name="Medina M."/>
            <person name="Meijer H.J."/>
            <person name="Nordberg E.K."/>
            <person name="Maclean D.J."/>
            <person name="Ospina-Giraldo M.D."/>
            <person name="Morris P.F."/>
            <person name="Phuntumart V."/>
            <person name="Putnam N.H."/>
            <person name="Rash S."/>
            <person name="Rose J.K."/>
            <person name="Sakihama Y."/>
            <person name="Salamov A.A."/>
            <person name="Savidor A."/>
            <person name="Scheuring C.F."/>
            <person name="Smith B.M."/>
            <person name="Sobral B.W."/>
            <person name="Terry A."/>
            <person name="Torto-Alalibo T.A."/>
            <person name="Win J."/>
            <person name="Xu Z."/>
            <person name="Zhang H."/>
            <person name="Grigoriev I.V."/>
            <person name="Rokhsar D.S."/>
            <person name="Boore J.L."/>
        </authorList>
    </citation>
    <scope>NUCLEOTIDE SEQUENCE [LARGE SCALE GENOMIC DNA]</scope>
    <source>
        <strain evidence="1 2">P6497</strain>
    </source>
</reference>
<proteinExistence type="predicted"/>
<dbReference type="GeneID" id="20641011"/>
<name>G4YFX6_PHYSP</name>
<organism evidence="1 2">
    <name type="scientific">Phytophthora sojae (strain P6497)</name>
    <name type="common">Soybean stem and root rot agent</name>
    <name type="synonym">Phytophthora megasperma f. sp. glycines</name>
    <dbReference type="NCBI Taxonomy" id="1094619"/>
    <lineage>
        <taxon>Eukaryota</taxon>
        <taxon>Sar</taxon>
        <taxon>Stramenopiles</taxon>
        <taxon>Oomycota</taxon>
        <taxon>Peronosporomycetes</taxon>
        <taxon>Peronosporales</taxon>
        <taxon>Peronosporaceae</taxon>
        <taxon>Phytophthora</taxon>
    </lineage>
</organism>